<dbReference type="Gene3D" id="3.10.105.10">
    <property type="entry name" value="Dipeptide-binding Protein, Domain 3"/>
    <property type="match status" value="1"/>
</dbReference>
<dbReference type="InterPro" id="IPR000914">
    <property type="entry name" value="SBP_5_dom"/>
</dbReference>
<feature type="domain" description="Solute-binding protein family 5" evidence="5">
    <location>
        <begin position="82"/>
        <end position="441"/>
    </location>
</feature>
<reference evidence="6 7" key="1">
    <citation type="submission" date="2021-03" db="EMBL/GenBank/DDBJ databases">
        <title>Sequencing the genomes of 1000 actinobacteria strains.</title>
        <authorList>
            <person name="Klenk H.-P."/>
        </authorList>
    </citation>
    <scope>NUCLEOTIDE SEQUENCE [LARGE SCALE GENOMIC DNA]</scope>
    <source>
        <strain evidence="6 7">DSM 15454</strain>
    </source>
</reference>
<evidence type="ECO:0000256" key="3">
    <source>
        <dbReference type="ARBA" id="ARBA00022729"/>
    </source>
</evidence>
<evidence type="ECO:0000256" key="2">
    <source>
        <dbReference type="ARBA" id="ARBA00022448"/>
    </source>
</evidence>
<proteinExistence type="inferred from homology"/>
<dbReference type="Pfam" id="PF00496">
    <property type="entry name" value="SBP_bac_5"/>
    <property type="match status" value="1"/>
</dbReference>
<protein>
    <submittedName>
        <fullName evidence="6">Peptide/nickel transport system substrate-binding protein</fullName>
    </submittedName>
</protein>
<keyword evidence="2" id="KW-0813">Transport</keyword>
<accession>A0ABS4W843</accession>
<dbReference type="EMBL" id="JAGIOE010000001">
    <property type="protein sequence ID" value="MBP2372375.1"/>
    <property type="molecule type" value="Genomic_DNA"/>
</dbReference>
<evidence type="ECO:0000259" key="5">
    <source>
        <dbReference type="Pfam" id="PF00496"/>
    </source>
</evidence>
<evidence type="ECO:0000256" key="4">
    <source>
        <dbReference type="SAM" id="SignalP"/>
    </source>
</evidence>
<dbReference type="SUPFAM" id="SSF53850">
    <property type="entry name" value="Periplasmic binding protein-like II"/>
    <property type="match status" value="1"/>
</dbReference>
<feature type="chain" id="PRO_5045638958" evidence="4">
    <location>
        <begin position="27"/>
        <end position="542"/>
    </location>
</feature>
<keyword evidence="7" id="KW-1185">Reference proteome</keyword>
<sequence>MRNPQRLTTLAILASILLVGTGCAPAAPGSGREGPAQPSLALLTAALPETLNPLAGFDNNGTGKINESLYTLTGSPDHLPQITPLLAADEPTVSADARTWTVPLRQDARFSDGTAFDAADVVASYKAIMDPASASPIFGTLSNVVDVKALDPHTVEFTLRESQVSFKTAMLIGIAPSEAIEPGQRVEESALNRKPVGTGPYLVDSIGPSRLVLVANPGYRDGEVALKRVTYEAAPDDNARAQRMLAGEFDGTVLPPRLAATFSANPAFELVTATSADWRGLSLPADNPLTSDPKVRLALNLAVDRQALVDGVLAGAGRPAHTFAPAEYGDAFDPAAVFAHDPARAAQLLDEAGWVLGDDSMRSKDGAPAAFTLMYNPGDQLRRDLSLAFSAQMKQLGIDVPVEAATFEMAEPRMGTDAIMLGGGDTPYDVDTQLYKMLHSSYPATGAYYDNPSRFADPAMDKALETGRTTLDQAKRAAAYREVARLYVTEPSMVLLAFIDHTYIQRTSVSEAWTGTGTLLEPHDHGTAWGPWVKIGQWVPKQ</sequence>
<dbReference type="InterPro" id="IPR030678">
    <property type="entry name" value="Peptide/Ni-bd"/>
</dbReference>
<evidence type="ECO:0000256" key="1">
    <source>
        <dbReference type="ARBA" id="ARBA00005695"/>
    </source>
</evidence>
<organism evidence="6 7">
    <name type="scientific">Paeniglutamicibacter psychrophenolicus</name>
    <dbReference type="NCBI Taxonomy" id="257454"/>
    <lineage>
        <taxon>Bacteria</taxon>
        <taxon>Bacillati</taxon>
        <taxon>Actinomycetota</taxon>
        <taxon>Actinomycetes</taxon>
        <taxon>Micrococcales</taxon>
        <taxon>Micrococcaceae</taxon>
        <taxon>Paeniglutamicibacter</taxon>
    </lineage>
</organism>
<evidence type="ECO:0000313" key="7">
    <source>
        <dbReference type="Proteomes" id="UP000766570"/>
    </source>
</evidence>
<gene>
    <name evidence="6" type="ORF">JOF46_000287</name>
</gene>
<dbReference type="PANTHER" id="PTHR30290:SF9">
    <property type="entry name" value="OLIGOPEPTIDE-BINDING PROTEIN APPA"/>
    <property type="match status" value="1"/>
</dbReference>
<dbReference type="RefSeq" id="WP_342592330.1">
    <property type="nucleotide sequence ID" value="NZ_BAAAMI010000022.1"/>
</dbReference>
<dbReference type="PANTHER" id="PTHR30290">
    <property type="entry name" value="PERIPLASMIC BINDING COMPONENT OF ABC TRANSPORTER"/>
    <property type="match status" value="1"/>
</dbReference>
<dbReference type="PROSITE" id="PS51257">
    <property type="entry name" value="PROKAR_LIPOPROTEIN"/>
    <property type="match status" value="1"/>
</dbReference>
<dbReference type="Gene3D" id="3.40.190.10">
    <property type="entry name" value="Periplasmic binding protein-like II"/>
    <property type="match status" value="1"/>
</dbReference>
<dbReference type="InterPro" id="IPR039424">
    <property type="entry name" value="SBP_5"/>
</dbReference>
<evidence type="ECO:0000313" key="6">
    <source>
        <dbReference type="EMBL" id="MBP2372375.1"/>
    </source>
</evidence>
<comment type="similarity">
    <text evidence="1">Belongs to the bacterial solute-binding protein 5 family.</text>
</comment>
<keyword evidence="3 4" id="KW-0732">Signal</keyword>
<dbReference type="Gene3D" id="3.90.76.10">
    <property type="entry name" value="Dipeptide-binding Protein, Domain 1"/>
    <property type="match status" value="1"/>
</dbReference>
<name>A0ABS4W843_9MICC</name>
<dbReference type="PIRSF" id="PIRSF002741">
    <property type="entry name" value="MppA"/>
    <property type="match status" value="1"/>
</dbReference>
<feature type="signal peptide" evidence="4">
    <location>
        <begin position="1"/>
        <end position="26"/>
    </location>
</feature>
<comment type="caution">
    <text evidence="6">The sequence shown here is derived from an EMBL/GenBank/DDBJ whole genome shotgun (WGS) entry which is preliminary data.</text>
</comment>
<dbReference type="Proteomes" id="UP000766570">
    <property type="component" value="Unassembled WGS sequence"/>
</dbReference>